<accession>A0AAD6FVS9</accession>
<keyword evidence="3 5" id="KW-1133">Transmembrane helix</keyword>
<proteinExistence type="predicted"/>
<evidence type="ECO:0000313" key="6">
    <source>
        <dbReference type="EMBL" id="KAJ5432421.1"/>
    </source>
</evidence>
<evidence type="ECO:0000256" key="2">
    <source>
        <dbReference type="ARBA" id="ARBA00022692"/>
    </source>
</evidence>
<dbReference type="AlphaFoldDB" id="A0AAD6FVS9"/>
<gene>
    <name evidence="6" type="ORF">N7458_011577</name>
</gene>
<evidence type="ECO:0000256" key="1">
    <source>
        <dbReference type="ARBA" id="ARBA00004141"/>
    </source>
</evidence>
<keyword evidence="4 5" id="KW-0472">Membrane</keyword>
<dbReference type="EMBL" id="JAPVEA010000009">
    <property type="protein sequence ID" value="KAJ5432421.1"/>
    <property type="molecule type" value="Genomic_DNA"/>
</dbReference>
<dbReference type="GO" id="GO:0016020">
    <property type="term" value="C:membrane"/>
    <property type="evidence" value="ECO:0007669"/>
    <property type="project" value="UniProtKB-SubCell"/>
</dbReference>
<organism evidence="6 7">
    <name type="scientific">Penicillium daleae</name>
    <dbReference type="NCBI Taxonomy" id="63821"/>
    <lineage>
        <taxon>Eukaryota</taxon>
        <taxon>Fungi</taxon>
        <taxon>Dikarya</taxon>
        <taxon>Ascomycota</taxon>
        <taxon>Pezizomycotina</taxon>
        <taxon>Eurotiomycetes</taxon>
        <taxon>Eurotiomycetidae</taxon>
        <taxon>Eurotiales</taxon>
        <taxon>Aspergillaceae</taxon>
        <taxon>Penicillium</taxon>
    </lineage>
</organism>
<keyword evidence="7" id="KW-1185">Reference proteome</keyword>
<keyword evidence="2 5" id="KW-0812">Transmembrane</keyword>
<comment type="subcellular location">
    <subcellularLocation>
        <location evidence="1">Membrane</location>
        <topology evidence="1">Multi-pass membrane protein</topology>
    </subcellularLocation>
</comment>
<dbReference type="GeneID" id="81605202"/>
<dbReference type="Pfam" id="PF02535">
    <property type="entry name" value="Zip"/>
    <property type="match status" value="1"/>
</dbReference>
<reference evidence="6" key="1">
    <citation type="submission" date="2022-12" db="EMBL/GenBank/DDBJ databases">
        <authorList>
            <person name="Petersen C."/>
        </authorList>
    </citation>
    <scope>NUCLEOTIDE SEQUENCE</scope>
    <source>
        <strain evidence="6">IBT 16125</strain>
    </source>
</reference>
<evidence type="ECO:0000256" key="3">
    <source>
        <dbReference type="ARBA" id="ARBA00022989"/>
    </source>
</evidence>
<sequence>MSSFDPTSVNLKLVSKEDVLCYLAIEDNQYNGHLGARISSIFVILFVTSAFISLPCLSSGKSRLACTSLFDTSARELSSPQPSSICWTQPTNELARILASAYRDTGGEYSWCAAIVLATVMGIFLLDLAAEVYVEHKYGVHRAEGATSAFVQHEHHLDVQPVPDAEKTVQAYDNEKNNRASGETDSTIAERSFRQQIAAFLLLEFGIIFHSVIIGLNLGVTGSEFAT</sequence>
<dbReference type="RefSeq" id="XP_056759713.1">
    <property type="nucleotide sequence ID" value="XM_056914959.1"/>
</dbReference>
<reference evidence="6" key="2">
    <citation type="journal article" date="2023" name="IMA Fungus">
        <title>Comparative genomic study of the Penicillium genus elucidates a diverse pangenome and 15 lateral gene transfer events.</title>
        <authorList>
            <person name="Petersen C."/>
            <person name="Sorensen T."/>
            <person name="Nielsen M.R."/>
            <person name="Sondergaard T.E."/>
            <person name="Sorensen J.L."/>
            <person name="Fitzpatrick D.A."/>
            <person name="Frisvad J.C."/>
            <person name="Nielsen K.L."/>
        </authorList>
    </citation>
    <scope>NUCLEOTIDE SEQUENCE</scope>
    <source>
        <strain evidence="6">IBT 16125</strain>
    </source>
</reference>
<comment type="caution">
    <text evidence="6">The sequence shown here is derived from an EMBL/GenBank/DDBJ whole genome shotgun (WGS) entry which is preliminary data.</text>
</comment>
<dbReference type="Proteomes" id="UP001213681">
    <property type="component" value="Unassembled WGS sequence"/>
</dbReference>
<evidence type="ECO:0000313" key="7">
    <source>
        <dbReference type="Proteomes" id="UP001213681"/>
    </source>
</evidence>
<dbReference type="GO" id="GO:0046873">
    <property type="term" value="F:metal ion transmembrane transporter activity"/>
    <property type="evidence" value="ECO:0007669"/>
    <property type="project" value="InterPro"/>
</dbReference>
<feature type="transmembrane region" description="Helical" evidence="5">
    <location>
        <begin position="34"/>
        <end position="54"/>
    </location>
</feature>
<protein>
    <submittedName>
        <fullName evidence="6">Uncharacterized protein</fullName>
    </submittedName>
</protein>
<evidence type="ECO:0000256" key="5">
    <source>
        <dbReference type="SAM" id="Phobius"/>
    </source>
</evidence>
<dbReference type="InterPro" id="IPR003689">
    <property type="entry name" value="ZIP"/>
</dbReference>
<feature type="transmembrane region" description="Helical" evidence="5">
    <location>
        <begin position="197"/>
        <end position="220"/>
    </location>
</feature>
<name>A0AAD6FVS9_9EURO</name>
<evidence type="ECO:0000256" key="4">
    <source>
        <dbReference type="ARBA" id="ARBA00023136"/>
    </source>
</evidence>